<organism evidence="4 5">
    <name type="scientific">Rotaria socialis</name>
    <dbReference type="NCBI Taxonomy" id="392032"/>
    <lineage>
        <taxon>Eukaryota</taxon>
        <taxon>Metazoa</taxon>
        <taxon>Spiralia</taxon>
        <taxon>Gnathifera</taxon>
        <taxon>Rotifera</taxon>
        <taxon>Eurotatoria</taxon>
        <taxon>Bdelloidea</taxon>
        <taxon>Philodinida</taxon>
        <taxon>Philodinidae</taxon>
        <taxon>Rotaria</taxon>
    </lineage>
</organism>
<feature type="region of interest" description="Disordered" evidence="3">
    <location>
        <begin position="1"/>
        <end position="21"/>
    </location>
</feature>
<accession>A0A821W202</accession>
<dbReference type="PROSITE" id="PS51125">
    <property type="entry name" value="NHL"/>
    <property type="match status" value="1"/>
</dbReference>
<dbReference type="EMBL" id="CAJOBS010006824">
    <property type="protein sequence ID" value="CAF4916654.1"/>
    <property type="molecule type" value="Genomic_DNA"/>
</dbReference>
<name>A0A821W202_9BILA</name>
<evidence type="ECO:0000256" key="2">
    <source>
        <dbReference type="PROSITE-ProRule" id="PRU00504"/>
    </source>
</evidence>
<evidence type="ECO:0000256" key="1">
    <source>
        <dbReference type="ARBA" id="ARBA00022737"/>
    </source>
</evidence>
<dbReference type="SUPFAM" id="SSF101898">
    <property type="entry name" value="NHL repeat"/>
    <property type="match status" value="1"/>
</dbReference>
<gene>
    <name evidence="4" type="ORF">TOA249_LOCUS31795</name>
</gene>
<evidence type="ECO:0000313" key="5">
    <source>
        <dbReference type="Proteomes" id="UP000663838"/>
    </source>
</evidence>
<keyword evidence="1" id="KW-0677">Repeat</keyword>
<protein>
    <submittedName>
        <fullName evidence="4">Uncharacterized protein</fullName>
    </submittedName>
</protein>
<comment type="caution">
    <text evidence="4">The sequence shown here is derived from an EMBL/GenBank/DDBJ whole genome shotgun (WGS) entry which is preliminary data.</text>
</comment>
<evidence type="ECO:0000256" key="3">
    <source>
        <dbReference type="SAM" id="MobiDB-lite"/>
    </source>
</evidence>
<dbReference type="Proteomes" id="UP000663838">
    <property type="component" value="Unassembled WGS sequence"/>
</dbReference>
<dbReference type="InterPro" id="IPR011042">
    <property type="entry name" value="6-blade_b-propeller_TolB-like"/>
</dbReference>
<feature type="non-terminal residue" evidence="4">
    <location>
        <position position="1"/>
    </location>
</feature>
<proteinExistence type="predicted"/>
<dbReference type="AlphaFoldDB" id="A0A821W202"/>
<evidence type="ECO:0000313" key="4">
    <source>
        <dbReference type="EMBL" id="CAF4916654.1"/>
    </source>
</evidence>
<feature type="repeat" description="NHL" evidence="2">
    <location>
        <begin position="87"/>
        <end position="126"/>
    </location>
</feature>
<dbReference type="Gene3D" id="2.120.10.30">
    <property type="entry name" value="TolB, C-terminal domain"/>
    <property type="match status" value="1"/>
</dbReference>
<sequence length="126" mass="13379">EEASARGSSVSGEQMPLGSKCPESKCPGSKCHWGAKVQGATIRGALFWRASCRDSGKGNGLIQLSHPRGVVADQLGTVYVTDGGNARIGEGGQSNQLNWSAGLSFDRHGNLYVADNRHHRVQKFNG</sequence>
<feature type="compositionally biased region" description="Polar residues" evidence="3">
    <location>
        <begin position="1"/>
        <end position="12"/>
    </location>
</feature>
<dbReference type="InterPro" id="IPR001258">
    <property type="entry name" value="NHL_repeat"/>
</dbReference>
<dbReference type="Pfam" id="PF01436">
    <property type="entry name" value="NHL"/>
    <property type="match status" value="2"/>
</dbReference>
<reference evidence="4" key="1">
    <citation type="submission" date="2021-02" db="EMBL/GenBank/DDBJ databases">
        <authorList>
            <person name="Nowell W R."/>
        </authorList>
    </citation>
    <scope>NUCLEOTIDE SEQUENCE</scope>
</reference>